<evidence type="ECO:0000313" key="3">
    <source>
        <dbReference type="Proteomes" id="UP000248806"/>
    </source>
</evidence>
<dbReference type="InterPro" id="IPR037523">
    <property type="entry name" value="VOC_core"/>
</dbReference>
<gene>
    <name evidence="2" type="ORF">EI42_04792</name>
</gene>
<dbReference type="EMBL" id="QKUF01000023">
    <property type="protein sequence ID" value="PZW24101.1"/>
    <property type="molecule type" value="Genomic_DNA"/>
</dbReference>
<accession>A0A326UA09</accession>
<evidence type="ECO:0000259" key="1">
    <source>
        <dbReference type="PROSITE" id="PS51819"/>
    </source>
</evidence>
<dbReference type="AlphaFoldDB" id="A0A326UA09"/>
<dbReference type="PROSITE" id="PS51819">
    <property type="entry name" value="VOC"/>
    <property type="match status" value="1"/>
</dbReference>
<dbReference type="InterPro" id="IPR029068">
    <property type="entry name" value="Glyas_Bleomycin-R_OHBP_Dase"/>
</dbReference>
<feature type="domain" description="VOC" evidence="1">
    <location>
        <begin position="6"/>
        <end position="120"/>
    </location>
</feature>
<dbReference type="CDD" id="cd06587">
    <property type="entry name" value="VOC"/>
    <property type="match status" value="1"/>
</dbReference>
<dbReference type="InterPro" id="IPR004360">
    <property type="entry name" value="Glyas_Fos-R_dOase_dom"/>
</dbReference>
<dbReference type="Pfam" id="PF00903">
    <property type="entry name" value="Glyoxalase"/>
    <property type="match status" value="1"/>
</dbReference>
<proteinExistence type="predicted"/>
<evidence type="ECO:0000313" key="2">
    <source>
        <dbReference type="EMBL" id="PZW24101.1"/>
    </source>
</evidence>
<comment type="caution">
    <text evidence="2">The sequence shown here is derived from an EMBL/GenBank/DDBJ whole genome shotgun (WGS) entry which is preliminary data.</text>
</comment>
<sequence>MAHILGPDFLALQVRDLQASRRFYTEVLGLREAPQSPPNAVVFATSPIPFAIREPLVNLDDVPRLGWGVALWLACDNADELCASLEAAGSPIVQRPFDGPFGRTFSFVDPDGYTITVHGGK</sequence>
<dbReference type="GO" id="GO:0016829">
    <property type="term" value="F:lyase activity"/>
    <property type="evidence" value="ECO:0007669"/>
    <property type="project" value="UniProtKB-KW"/>
</dbReference>
<reference evidence="2 3" key="1">
    <citation type="submission" date="2018-06" db="EMBL/GenBank/DDBJ databases">
        <title>Genomic Encyclopedia of Archaeal and Bacterial Type Strains, Phase II (KMG-II): from individual species to whole genera.</title>
        <authorList>
            <person name="Goeker M."/>
        </authorList>
    </citation>
    <scope>NUCLEOTIDE SEQUENCE [LARGE SCALE GENOMIC DNA]</scope>
    <source>
        <strain evidence="2 3">ATCC BAA-1881</strain>
    </source>
</reference>
<organism evidence="2 3">
    <name type="scientific">Thermosporothrix hazakensis</name>
    <dbReference type="NCBI Taxonomy" id="644383"/>
    <lineage>
        <taxon>Bacteria</taxon>
        <taxon>Bacillati</taxon>
        <taxon>Chloroflexota</taxon>
        <taxon>Ktedonobacteria</taxon>
        <taxon>Ktedonobacterales</taxon>
        <taxon>Thermosporotrichaceae</taxon>
        <taxon>Thermosporothrix</taxon>
    </lineage>
</organism>
<dbReference type="Proteomes" id="UP000248806">
    <property type="component" value="Unassembled WGS sequence"/>
</dbReference>
<protein>
    <submittedName>
        <fullName evidence="2">Putative enzyme related to lactoylglutathione lyase</fullName>
    </submittedName>
</protein>
<dbReference type="SUPFAM" id="SSF54593">
    <property type="entry name" value="Glyoxalase/Bleomycin resistance protein/Dihydroxybiphenyl dioxygenase"/>
    <property type="match status" value="1"/>
</dbReference>
<dbReference type="Gene3D" id="3.10.180.10">
    <property type="entry name" value="2,3-Dihydroxybiphenyl 1,2-Dioxygenase, domain 1"/>
    <property type="match status" value="1"/>
</dbReference>
<keyword evidence="2" id="KW-0456">Lyase</keyword>
<dbReference type="OrthoDB" id="9796521at2"/>
<name>A0A326UA09_THEHA</name>
<keyword evidence="3" id="KW-1185">Reference proteome</keyword>
<dbReference type="RefSeq" id="WP_111325094.1">
    <property type="nucleotide sequence ID" value="NZ_BIFX01000002.1"/>
</dbReference>